<dbReference type="PANTHER" id="PTHR36700:SF1">
    <property type="entry name" value="CRISPR SYSTEM CMR SUBUNIT CMR4"/>
    <property type="match status" value="1"/>
</dbReference>
<name>A0A4Y7RVB4_9FIRM</name>
<feature type="domain" description="CRISPR type III-associated protein" evidence="2">
    <location>
        <begin position="11"/>
        <end position="275"/>
    </location>
</feature>
<dbReference type="InterPro" id="IPR005537">
    <property type="entry name" value="RAMP_III_fam"/>
</dbReference>
<evidence type="ECO:0000259" key="2">
    <source>
        <dbReference type="Pfam" id="PF03787"/>
    </source>
</evidence>
<evidence type="ECO:0000313" key="3">
    <source>
        <dbReference type="EMBL" id="TEB12831.1"/>
    </source>
</evidence>
<dbReference type="RefSeq" id="WP_134212679.1">
    <property type="nucleotide sequence ID" value="NZ_QFFZ01000005.1"/>
</dbReference>
<organism evidence="3 4">
    <name type="scientific">Pelotomaculum propionicicum</name>
    <dbReference type="NCBI Taxonomy" id="258475"/>
    <lineage>
        <taxon>Bacteria</taxon>
        <taxon>Bacillati</taxon>
        <taxon>Bacillota</taxon>
        <taxon>Clostridia</taxon>
        <taxon>Eubacteriales</taxon>
        <taxon>Desulfotomaculaceae</taxon>
        <taxon>Pelotomaculum</taxon>
    </lineage>
</organism>
<keyword evidence="1" id="KW-0051">Antiviral defense</keyword>
<gene>
    <name evidence="3" type="ORF">Pmgp_00807</name>
</gene>
<dbReference type="Pfam" id="PF03787">
    <property type="entry name" value="RAMPs"/>
    <property type="match status" value="1"/>
</dbReference>
<proteinExistence type="predicted"/>
<dbReference type="PANTHER" id="PTHR36700">
    <property type="entry name" value="CRISPR SYSTEM CMR SUBUNIT CMR4"/>
    <property type="match status" value="1"/>
</dbReference>
<dbReference type="AlphaFoldDB" id="A0A4Y7RVB4"/>
<dbReference type="InterPro" id="IPR013410">
    <property type="entry name" value="CRISPR-assoc_RAMP_Cmr4"/>
</dbReference>
<evidence type="ECO:0000313" key="4">
    <source>
        <dbReference type="Proteomes" id="UP000297597"/>
    </source>
</evidence>
<protein>
    <recommendedName>
        <fullName evidence="2">CRISPR type III-associated protein domain-containing protein</fullName>
    </recommendedName>
</protein>
<keyword evidence="4" id="KW-1185">Reference proteome</keyword>
<dbReference type="OrthoDB" id="9789361at2"/>
<comment type="caution">
    <text evidence="3">The sequence shown here is derived from an EMBL/GenBank/DDBJ whole genome shotgun (WGS) entry which is preliminary data.</text>
</comment>
<dbReference type="Proteomes" id="UP000297597">
    <property type="component" value="Unassembled WGS sequence"/>
</dbReference>
<reference evidence="3 4" key="1">
    <citation type="journal article" date="2018" name="Environ. Microbiol.">
        <title>Novel energy conservation strategies and behaviour of Pelotomaculum schinkii driving syntrophic propionate catabolism.</title>
        <authorList>
            <person name="Hidalgo-Ahumada C.A.P."/>
            <person name="Nobu M.K."/>
            <person name="Narihiro T."/>
            <person name="Tamaki H."/>
            <person name="Liu W.T."/>
            <person name="Kamagata Y."/>
            <person name="Stams A.J.M."/>
            <person name="Imachi H."/>
            <person name="Sousa D.Z."/>
        </authorList>
    </citation>
    <scope>NUCLEOTIDE SEQUENCE [LARGE SCALE GENOMIC DNA]</scope>
    <source>
        <strain evidence="3 4">MGP</strain>
    </source>
</reference>
<evidence type="ECO:0000256" key="1">
    <source>
        <dbReference type="ARBA" id="ARBA00023118"/>
    </source>
</evidence>
<accession>A0A4Y7RVB4</accession>
<dbReference type="NCBIfam" id="TIGR02580">
    <property type="entry name" value="cas_RAMP_Cmr4"/>
    <property type="match status" value="1"/>
</dbReference>
<dbReference type="EMBL" id="QFFZ01000005">
    <property type="protein sequence ID" value="TEB12831.1"/>
    <property type="molecule type" value="Genomic_DNA"/>
</dbReference>
<dbReference type="GO" id="GO:0051607">
    <property type="term" value="P:defense response to virus"/>
    <property type="evidence" value="ECO:0007669"/>
    <property type="project" value="UniProtKB-KW"/>
</dbReference>
<sequence>MNEPKQYLALCLDPVHVGTGGYQLGRVDMSIVREPATGIPKVPGTSLAGAIRAYAEQAKEEDASLPDIDTVFGTSEGEKGKQGMVRFFDMQVVLFPVNSHLGTVWVSTAERLLVWTKLFSGVGKKDWPKGPQDEDKFIPLNGLESGKPLQLGWLLLEADAAKVTDVGEVLPQTLTFVKKVAMVSDKMFYHLVNDHLEVRTSVSIDRETGAAKPGALFTYEAIPRGTVLGFEVAIDERRSGGVGVEDVNKLLRKAYRVLKLLGIGGMGTRGFGRLEVLCNDNNGGMPVD</sequence>